<evidence type="ECO:0000256" key="1">
    <source>
        <dbReference type="SAM" id="MobiDB-lite"/>
    </source>
</evidence>
<sequence length="153" mass="17064">MDSSLYSRDQEQAKYCTMKDKPAPKKAKSVPSSVKLESPPLSPLPRLNAHPSSPWRRVSSKHSLYIAPLVNTQFPPSPGKPLSCCFNKSPAKDLRAINNFVKLGDKKVVKRLLQDDNDSENPPKRLCEDLTLRKIQDVITERQGGNNSNGLPE</sequence>
<proteinExistence type="predicted"/>
<feature type="region of interest" description="Disordered" evidence="1">
    <location>
        <begin position="1"/>
        <end position="55"/>
    </location>
</feature>
<dbReference type="GO" id="GO:0006357">
    <property type="term" value="P:regulation of transcription by RNA polymerase II"/>
    <property type="evidence" value="ECO:0007669"/>
    <property type="project" value="InterPro"/>
</dbReference>
<comment type="caution">
    <text evidence="2">The sequence shown here is derived from an EMBL/GenBank/DDBJ whole genome shotgun (WGS) entry which is preliminary data.</text>
</comment>
<evidence type="ECO:0000313" key="2">
    <source>
        <dbReference type="EMBL" id="GFX93763.1"/>
    </source>
</evidence>
<dbReference type="GO" id="GO:0000785">
    <property type="term" value="C:chromatin"/>
    <property type="evidence" value="ECO:0007669"/>
    <property type="project" value="TreeGrafter"/>
</dbReference>
<feature type="compositionally biased region" description="Low complexity" evidence="1">
    <location>
        <begin position="29"/>
        <end position="39"/>
    </location>
</feature>
<dbReference type="Proteomes" id="UP000887159">
    <property type="component" value="Unassembled WGS sequence"/>
</dbReference>
<dbReference type="GO" id="GO:2000134">
    <property type="term" value="P:negative regulation of G1/S transition of mitotic cell cycle"/>
    <property type="evidence" value="ECO:0007669"/>
    <property type="project" value="TreeGrafter"/>
</dbReference>
<dbReference type="GO" id="GO:0005667">
    <property type="term" value="C:transcription regulator complex"/>
    <property type="evidence" value="ECO:0007669"/>
    <property type="project" value="TreeGrafter"/>
</dbReference>
<dbReference type="PANTHER" id="PTHR13742">
    <property type="entry name" value="RETINOBLASTOMA-ASSOCIATED PROTEIN RB -RELATED"/>
    <property type="match status" value="1"/>
</dbReference>
<dbReference type="EMBL" id="BMAU01021175">
    <property type="protein sequence ID" value="GFX93763.1"/>
    <property type="molecule type" value="Genomic_DNA"/>
</dbReference>
<reference evidence="2" key="1">
    <citation type="submission" date="2020-08" db="EMBL/GenBank/DDBJ databases">
        <title>Multicomponent nature underlies the extraordinary mechanical properties of spider dragline silk.</title>
        <authorList>
            <person name="Kono N."/>
            <person name="Nakamura H."/>
            <person name="Mori M."/>
            <person name="Yoshida Y."/>
            <person name="Ohtoshi R."/>
            <person name="Malay A.D."/>
            <person name="Moran D.A.P."/>
            <person name="Tomita M."/>
            <person name="Numata K."/>
            <person name="Arakawa K."/>
        </authorList>
    </citation>
    <scope>NUCLEOTIDE SEQUENCE</scope>
</reference>
<gene>
    <name evidence="2" type="primary">RBL1</name>
    <name evidence="2" type="ORF">TNCV_1589391</name>
</gene>
<dbReference type="GO" id="GO:0030154">
    <property type="term" value="P:cell differentiation"/>
    <property type="evidence" value="ECO:0007669"/>
    <property type="project" value="TreeGrafter"/>
</dbReference>
<dbReference type="InterPro" id="IPR028309">
    <property type="entry name" value="RB_fam"/>
</dbReference>
<feature type="compositionally biased region" description="Basic and acidic residues" evidence="1">
    <location>
        <begin position="8"/>
        <end position="23"/>
    </location>
</feature>
<protein>
    <submittedName>
        <fullName evidence="2">Retinoblastoma-like protein 1</fullName>
    </submittedName>
</protein>
<accession>A0A8X6UZM6</accession>
<name>A0A8X6UZM6_TRICX</name>
<dbReference type="AlphaFoldDB" id="A0A8X6UZM6"/>
<organism evidence="2 3">
    <name type="scientific">Trichonephila clavipes</name>
    <name type="common">Golden silk orbweaver</name>
    <name type="synonym">Nephila clavipes</name>
    <dbReference type="NCBI Taxonomy" id="2585209"/>
    <lineage>
        <taxon>Eukaryota</taxon>
        <taxon>Metazoa</taxon>
        <taxon>Ecdysozoa</taxon>
        <taxon>Arthropoda</taxon>
        <taxon>Chelicerata</taxon>
        <taxon>Arachnida</taxon>
        <taxon>Araneae</taxon>
        <taxon>Araneomorphae</taxon>
        <taxon>Entelegynae</taxon>
        <taxon>Araneoidea</taxon>
        <taxon>Nephilidae</taxon>
        <taxon>Trichonephila</taxon>
    </lineage>
</organism>
<dbReference type="PANTHER" id="PTHR13742:SF17">
    <property type="entry name" value="RE32990P-RELATED"/>
    <property type="match status" value="1"/>
</dbReference>
<keyword evidence="3" id="KW-1185">Reference proteome</keyword>
<dbReference type="GO" id="GO:0000977">
    <property type="term" value="F:RNA polymerase II transcription regulatory region sequence-specific DNA binding"/>
    <property type="evidence" value="ECO:0007669"/>
    <property type="project" value="TreeGrafter"/>
</dbReference>
<evidence type="ECO:0000313" key="3">
    <source>
        <dbReference type="Proteomes" id="UP000887159"/>
    </source>
</evidence>